<dbReference type="GO" id="GO:0016853">
    <property type="term" value="F:isomerase activity"/>
    <property type="evidence" value="ECO:0007669"/>
    <property type="project" value="UniProtKB-KW"/>
</dbReference>
<dbReference type="InterPro" id="IPR029045">
    <property type="entry name" value="ClpP/crotonase-like_dom_sf"/>
</dbReference>
<comment type="caution">
    <text evidence="5">The sequence shown here is derived from an EMBL/GenBank/DDBJ whole genome shotgun (WGS) entry which is preliminary data.</text>
</comment>
<comment type="catalytic activity">
    <reaction evidence="1">
        <text>3-hydroxy-2-methylpropanoyl-CoA + H2O = 3-hydroxy-2-methylpropanoate + CoA + H(+)</text>
        <dbReference type="Rhea" id="RHEA:20888"/>
        <dbReference type="ChEBI" id="CHEBI:11805"/>
        <dbReference type="ChEBI" id="CHEBI:15377"/>
        <dbReference type="ChEBI" id="CHEBI:15378"/>
        <dbReference type="ChEBI" id="CHEBI:57287"/>
        <dbReference type="ChEBI" id="CHEBI:57340"/>
        <dbReference type="EC" id="3.1.2.4"/>
    </reaction>
</comment>
<dbReference type="AlphaFoldDB" id="A0A845QB52"/>
<evidence type="ECO:0000313" key="6">
    <source>
        <dbReference type="Proteomes" id="UP000470384"/>
    </source>
</evidence>
<dbReference type="GO" id="GO:0003860">
    <property type="term" value="F:3-hydroxyisobutyryl-CoA hydrolase activity"/>
    <property type="evidence" value="ECO:0007669"/>
    <property type="project" value="UniProtKB-EC"/>
</dbReference>
<dbReference type="EMBL" id="WXYQ01000006">
    <property type="protein sequence ID" value="NBG95823.1"/>
    <property type="molecule type" value="Genomic_DNA"/>
</dbReference>
<dbReference type="Proteomes" id="UP000470384">
    <property type="component" value="Unassembled WGS sequence"/>
</dbReference>
<keyword evidence="5" id="KW-0413">Isomerase</keyword>
<reference evidence="5 6" key="1">
    <citation type="journal article" date="2016" name="Int. J. Syst. Evol. Microbiol.">
        <title>Pyruvatibacter mobilis gen. nov., sp. nov., a marine bacterium from the culture broth of Picochlorum sp. 122.</title>
        <authorList>
            <person name="Wang G."/>
            <person name="Tang M."/>
            <person name="Wu H."/>
            <person name="Dai S."/>
            <person name="Li T."/>
            <person name="Chen C."/>
            <person name="He H."/>
            <person name="Fan J."/>
            <person name="Xiang W."/>
            <person name="Li X."/>
        </authorList>
    </citation>
    <scope>NUCLEOTIDE SEQUENCE [LARGE SCALE GENOMIC DNA]</scope>
    <source>
        <strain evidence="5 6">GYP-11</strain>
    </source>
</reference>
<proteinExistence type="predicted"/>
<sequence>MSDTDLPEAEILFEVKGAAGVVTLNRPKALNALTLNMVRALDPQLRQWAEDPSIERIIVKGAGEKGFCAGGDIRALYDWGTTGDPLAVGFYEEEYKLNTFIKEYPKPYIALLDGITMGGGVGLSVHGSHRIATERLMFAMPETGIGLFPDVGGTYFLPRTPGETGMWLSLTGARLKAADALFAGIATQYIPSEQLETLEDALTVPGADIDVVLRDFAAGAGDSALEPLQADIARLFSADSVEAILAALEAEGSAWAAKQASTIRSKSPTSLKVAFRQMKVGAQASFRECMETEFRIVSRVMAGKDFYEGVRATIIDKDGAPNWQPDCLEAITDADIDAIFAPLPGGDIKLG</sequence>
<evidence type="ECO:0000256" key="1">
    <source>
        <dbReference type="ARBA" id="ARBA00001709"/>
    </source>
</evidence>
<dbReference type="CDD" id="cd06558">
    <property type="entry name" value="crotonase-like"/>
    <property type="match status" value="1"/>
</dbReference>
<evidence type="ECO:0000259" key="4">
    <source>
        <dbReference type="Pfam" id="PF16113"/>
    </source>
</evidence>
<accession>A0A845QB52</accession>
<keyword evidence="6" id="KW-1185">Reference proteome</keyword>
<dbReference type="PANTHER" id="PTHR43176:SF3">
    <property type="entry name" value="3-HYDROXYISOBUTYRYL-COA HYDROLASE, MITOCHONDRIAL"/>
    <property type="match status" value="1"/>
</dbReference>
<keyword evidence="3" id="KW-0378">Hydrolase</keyword>
<dbReference type="NCBIfam" id="NF004127">
    <property type="entry name" value="PRK05617.1"/>
    <property type="match status" value="1"/>
</dbReference>
<dbReference type="InterPro" id="IPR045004">
    <property type="entry name" value="ECH_dom"/>
</dbReference>
<protein>
    <recommendedName>
        <fullName evidence="2">3-hydroxyisobutyryl-CoA hydrolase</fullName>
        <ecNumber evidence="2">3.1.2.4</ecNumber>
    </recommendedName>
</protein>
<feature type="domain" description="Enoyl-CoA hydratase/isomerase" evidence="4">
    <location>
        <begin position="20"/>
        <end position="340"/>
    </location>
</feature>
<dbReference type="Pfam" id="PF16113">
    <property type="entry name" value="ECH_2"/>
    <property type="match status" value="1"/>
</dbReference>
<evidence type="ECO:0000313" key="5">
    <source>
        <dbReference type="EMBL" id="NBG95823.1"/>
    </source>
</evidence>
<dbReference type="RefSeq" id="WP_160587714.1">
    <property type="nucleotide sequence ID" value="NZ_BMHN01000001.1"/>
</dbReference>
<dbReference type="PANTHER" id="PTHR43176">
    <property type="entry name" value="3-HYDROXYISOBUTYRYL-COA HYDROLASE-RELATED"/>
    <property type="match status" value="1"/>
</dbReference>
<dbReference type="GeneID" id="300654526"/>
<evidence type="ECO:0000256" key="2">
    <source>
        <dbReference type="ARBA" id="ARBA00011915"/>
    </source>
</evidence>
<dbReference type="FunFam" id="3.90.226.10:FF:000026">
    <property type="entry name" value="3-hydroxyisobutyryl-CoA hydrolase, mitochondrial"/>
    <property type="match status" value="1"/>
</dbReference>
<name>A0A845QB52_9HYPH</name>
<evidence type="ECO:0000256" key="3">
    <source>
        <dbReference type="ARBA" id="ARBA00022801"/>
    </source>
</evidence>
<dbReference type="SUPFAM" id="SSF52096">
    <property type="entry name" value="ClpP/crotonase"/>
    <property type="match status" value="1"/>
</dbReference>
<dbReference type="InterPro" id="IPR032259">
    <property type="entry name" value="HIBYL-CoA-H"/>
</dbReference>
<dbReference type="EC" id="3.1.2.4" evidence="2"/>
<organism evidence="5 6">
    <name type="scientific">Pyruvatibacter mobilis</name>
    <dbReference type="NCBI Taxonomy" id="1712261"/>
    <lineage>
        <taxon>Bacteria</taxon>
        <taxon>Pseudomonadati</taxon>
        <taxon>Pseudomonadota</taxon>
        <taxon>Alphaproteobacteria</taxon>
        <taxon>Hyphomicrobiales</taxon>
        <taxon>Parvibaculaceae</taxon>
        <taxon>Pyruvatibacter</taxon>
    </lineage>
</organism>
<gene>
    <name evidence="5" type="ORF">GTQ45_08760</name>
</gene>
<dbReference type="OrthoDB" id="9790967at2"/>
<dbReference type="GO" id="GO:0006574">
    <property type="term" value="P:L-valine catabolic process"/>
    <property type="evidence" value="ECO:0007669"/>
    <property type="project" value="TreeGrafter"/>
</dbReference>
<dbReference type="Gene3D" id="3.90.226.10">
    <property type="entry name" value="2-enoyl-CoA Hydratase, Chain A, domain 1"/>
    <property type="match status" value="1"/>
</dbReference>